<sequence length="210" mass="23184">MGVEIKVNDEAVNLDTNEIETFSGLMEKMATEVLAAEEIVTAVHLNGEQLNDESLMSSGEIPLSEINAISIKTEKDPKEFAVKLLTQTSDYLSQLSPGLCEVADTLRTGNVEQANSMLVQALDGLMLFTELVSTVKNIEGFDESSVKLEEENISSLENRLTEILKNIQAGQESEDWVTVADLLEYELAVILREWMDIIPAIQRGFTAENS</sequence>
<keyword evidence="1" id="KW-0175">Coiled coil</keyword>
<dbReference type="InterPro" id="IPR058355">
    <property type="entry name" value="DUF8042"/>
</dbReference>
<protein>
    <recommendedName>
        <fullName evidence="2">DUF8042 domain-containing protein</fullName>
    </recommendedName>
</protein>
<reference evidence="3" key="1">
    <citation type="submission" date="2018-06" db="EMBL/GenBank/DDBJ databases">
        <authorList>
            <person name="Zhirakovskaya E."/>
        </authorList>
    </citation>
    <scope>NUCLEOTIDE SEQUENCE</scope>
</reference>
<gene>
    <name evidence="3" type="ORF">MNBD_NITROSPINAE01-1480</name>
</gene>
<dbReference type="EMBL" id="UOGC01000003">
    <property type="protein sequence ID" value="VAX15116.1"/>
    <property type="molecule type" value="Genomic_DNA"/>
</dbReference>
<organism evidence="3">
    <name type="scientific">hydrothermal vent metagenome</name>
    <dbReference type="NCBI Taxonomy" id="652676"/>
    <lineage>
        <taxon>unclassified sequences</taxon>
        <taxon>metagenomes</taxon>
        <taxon>ecological metagenomes</taxon>
    </lineage>
</organism>
<accession>A0A3B1B9Y8</accession>
<evidence type="ECO:0000259" key="2">
    <source>
        <dbReference type="Pfam" id="PF26154"/>
    </source>
</evidence>
<dbReference type="AlphaFoldDB" id="A0A3B1B9Y8"/>
<proteinExistence type="predicted"/>
<name>A0A3B1B9Y8_9ZZZZ</name>
<dbReference type="Pfam" id="PF26154">
    <property type="entry name" value="DUF8042"/>
    <property type="match status" value="1"/>
</dbReference>
<feature type="coiled-coil region" evidence="1">
    <location>
        <begin position="146"/>
        <end position="173"/>
    </location>
</feature>
<feature type="domain" description="DUF8042" evidence="2">
    <location>
        <begin position="82"/>
        <end position="198"/>
    </location>
</feature>
<evidence type="ECO:0000256" key="1">
    <source>
        <dbReference type="SAM" id="Coils"/>
    </source>
</evidence>
<evidence type="ECO:0000313" key="3">
    <source>
        <dbReference type="EMBL" id="VAX15116.1"/>
    </source>
</evidence>